<sequence length="50" mass="5842">TDDWGVRWKLVDYRTDHGAGKYTEISKHPLADNEAMKGLYLSWPYTRGEI</sequence>
<gene>
    <name evidence="1" type="ORF">S06H3_64339</name>
</gene>
<dbReference type="EMBL" id="BARV01042944">
    <property type="protein sequence ID" value="GAI52366.1"/>
    <property type="molecule type" value="Genomic_DNA"/>
</dbReference>
<organism evidence="1">
    <name type="scientific">marine sediment metagenome</name>
    <dbReference type="NCBI Taxonomy" id="412755"/>
    <lineage>
        <taxon>unclassified sequences</taxon>
        <taxon>metagenomes</taxon>
        <taxon>ecological metagenomes</taxon>
    </lineage>
</organism>
<comment type="caution">
    <text evidence="1">The sequence shown here is derived from an EMBL/GenBank/DDBJ whole genome shotgun (WGS) entry which is preliminary data.</text>
</comment>
<protein>
    <submittedName>
        <fullName evidence="1">Uncharacterized protein</fullName>
    </submittedName>
</protein>
<feature type="non-terminal residue" evidence="1">
    <location>
        <position position="1"/>
    </location>
</feature>
<accession>X1QC37</accession>
<name>X1QC37_9ZZZZ</name>
<reference evidence="1" key="1">
    <citation type="journal article" date="2014" name="Front. Microbiol.">
        <title>High frequency of phylogenetically diverse reductive dehalogenase-homologous genes in deep subseafloor sedimentary metagenomes.</title>
        <authorList>
            <person name="Kawai M."/>
            <person name="Futagami T."/>
            <person name="Toyoda A."/>
            <person name="Takaki Y."/>
            <person name="Nishi S."/>
            <person name="Hori S."/>
            <person name="Arai W."/>
            <person name="Tsubouchi T."/>
            <person name="Morono Y."/>
            <person name="Uchiyama I."/>
            <person name="Ito T."/>
            <person name="Fujiyama A."/>
            <person name="Inagaki F."/>
            <person name="Takami H."/>
        </authorList>
    </citation>
    <scope>NUCLEOTIDE SEQUENCE</scope>
    <source>
        <strain evidence="1">Expedition CK06-06</strain>
    </source>
</reference>
<evidence type="ECO:0000313" key="1">
    <source>
        <dbReference type="EMBL" id="GAI52366.1"/>
    </source>
</evidence>
<proteinExistence type="predicted"/>
<dbReference type="AlphaFoldDB" id="X1QC37"/>